<dbReference type="NCBIfam" id="TIGR03083">
    <property type="entry name" value="maleylpyruvate isomerase family mycothiol-dependent enzyme"/>
    <property type="match status" value="1"/>
</dbReference>
<dbReference type="Pfam" id="PF11716">
    <property type="entry name" value="MDMPI_N"/>
    <property type="match status" value="1"/>
</dbReference>
<dbReference type="AlphaFoldDB" id="A0A147DMF5"/>
<dbReference type="GO" id="GO:0046872">
    <property type="term" value="F:metal ion binding"/>
    <property type="evidence" value="ECO:0007669"/>
    <property type="project" value="InterPro"/>
</dbReference>
<accession>A0A147DMF5</accession>
<name>A0A147DMF5_9MICO</name>
<dbReference type="STRING" id="465820.NS263_02115"/>
<evidence type="ECO:0000259" key="1">
    <source>
        <dbReference type="Pfam" id="PF11716"/>
    </source>
</evidence>
<gene>
    <name evidence="2" type="ORF">NS359_14615</name>
</gene>
<dbReference type="EMBL" id="LDRC01000093">
    <property type="protein sequence ID" value="KTR48448.1"/>
    <property type="molecule type" value="Genomic_DNA"/>
</dbReference>
<dbReference type="OrthoDB" id="5185819at2"/>
<dbReference type="SUPFAM" id="SSF109854">
    <property type="entry name" value="DinB/YfiT-like putative metalloenzymes"/>
    <property type="match status" value="1"/>
</dbReference>
<dbReference type="InterPro" id="IPR024344">
    <property type="entry name" value="MDMPI_metal-binding"/>
</dbReference>
<proteinExistence type="predicted"/>
<comment type="caution">
    <text evidence="2">The sequence shown here is derived from an EMBL/GenBank/DDBJ whole genome shotgun (WGS) entry which is preliminary data.</text>
</comment>
<dbReference type="InterPro" id="IPR017517">
    <property type="entry name" value="Maleyloyr_isom"/>
</dbReference>
<feature type="domain" description="Mycothiol-dependent maleylpyruvate isomerase metal-binding" evidence="1">
    <location>
        <begin position="12"/>
        <end position="126"/>
    </location>
</feature>
<evidence type="ECO:0000313" key="3">
    <source>
        <dbReference type="Proteomes" id="UP000072763"/>
    </source>
</evidence>
<dbReference type="PATRIC" id="fig|465820.4.peg.3346"/>
<sequence>MATDWIRLQSLAVAEFGRRVAAVTDWDASTPDSEWTTSDLVTHVIDEQRWIPKLLTGCDYAQAEADLEPIGHDLASEWAKFATAASTAWQNAPADTPVHLSTDVVRADEYLTEQTSDITIHTWDLARATGTDEALPDELVRAVWEYFEPQIHDLAATGLYAAPVEVDDDAPLQVRLLAVTGRDARVNA</sequence>
<dbReference type="Proteomes" id="UP000072763">
    <property type="component" value="Unassembled WGS sequence"/>
</dbReference>
<dbReference type="Gene3D" id="1.20.120.450">
    <property type="entry name" value="dinb family like domain"/>
    <property type="match status" value="1"/>
</dbReference>
<evidence type="ECO:0000313" key="2">
    <source>
        <dbReference type="EMBL" id="KTR48448.1"/>
    </source>
</evidence>
<dbReference type="NCBIfam" id="TIGR03086">
    <property type="entry name" value="TIGR03086 family metal-binding protein"/>
    <property type="match status" value="1"/>
</dbReference>
<dbReference type="RefSeq" id="WP_058750611.1">
    <property type="nucleotide sequence ID" value="NZ_LDRC01000093.1"/>
</dbReference>
<organism evidence="2 3">
    <name type="scientific">Curtobacterium oceanosedimentum</name>
    <dbReference type="NCBI Taxonomy" id="465820"/>
    <lineage>
        <taxon>Bacteria</taxon>
        <taxon>Bacillati</taxon>
        <taxon>Actinomycetota</taxon>
        <taxon>Actinomycetes</taxon>
        <taxon>Micrococcales</taxon>
        <taxon>Microbacteriaceae</taxon>
        <taxon>Curtobacterium</taxon>
    </lineage>
</organism>
<dbReference type="InterPro" id="IPR017520">
    <property type="entry name" value="CHP03086"/>
</dbReference>
<dbReference type="InterPro" id="IPR034660">
    <property type="entry name" value="DinB/YfiT-like"/>
</dbReference>
<protein>
    <recommendedName>
        <fullName evidence="1">Mycothiol-dependent maleylpyruvate isomerase metal-binding domain-containing protein</fullName>
    </recommendedName>
</protein>
<reference evidence="2 3" key="1">
    <citation type="journal article" date="2016" name="Front. Microbiol.">
        <title>Genomic Resource of Rice Seed Associated Bacteria.</title>
        <authorList>
            <person name="Midha S."/>
            <person name="Bansal K."/>
            <person name="Sharma S."/>
            <person name="Kumar N."/>
            <person name="Patil P.P."/>
            <person name="Chaudhry V."/>
            <person name="Patil P.B."/>
        </authorList>
    </citation>
    <scope>NUCLEOTIDE SEQUENCE [LARGE SCALE GENOMIC DNA]</scope>
    <source>
        <strain evidence="2 3">NS359</strain>
    </source>
</reference>